<dbReference type="InterPro" id="IPR002885">
    <property type="entry name" value="PPR_rpt"/>
</dbReference>
<dbReference type="PANTHER" id="PTHR33116:SF86">
    <property type="entry name" value="REVERSE TRANSCRIPTASE DOMAIN-CONTAINING PROTEIN"/>
    <property type="match status" value="1"/>
</dbReference>
<dbReference type="InterPro" id="IPR011990">
    <property type="entry name" value="TPR-like_helical_dom_sf"/>
</dbReference>
<feature type="repeat" description="PPR" evidence="2">
    <location>
        <begin position="807"/>
        <end position="841"/>
    </location>
</feature>
<dbReference type="Pfam" id="PF13456">
    <property type="entry name" value="RVT_3"/>
    <property type="match status" value="1"/>
</dbReference>
<comment type="caution">
    <text evidence="4">The sequence shown here is derived from an EMBL/GenBank/DDBJ whole genome shotgun (WGS) entry which is preliminary data.</text>
</comment>
<dbReference type="InterPro" id="IPR002156">
    <property type="entry name" value="RNaseH_domain"/>
</dbReference>
<dbReference type="PANTHER" id="PTHR33116">
    <property type="entry name" value="REVERSE TRANSCRIPTASE ZINC-BINDING DOMAIN-CONTAINING PROTEIN-RELATED-RELATED"/>
    <property type="match status" value="1"/>
</dbReference>
<dbReference type="NCBIfam" id="TIGR00756">
    <property type="entry name" value="PPR"/>
    <property type="match status" value="2"/>
</dbReference>
<sequence>MHGRKKGKTRSLALKLDISKAYDLVEWDFLRGIMTKLGFPEVWINWVMTCITTPTFSVLINGKSFGHISPSRGLRQGNPLSPYLFLLCAEGFTALLAKAELEERIHGVSICRRAPRISHLLFANDSLLFCQATHKEVKEVTDILQTYGRASGQCINMDKSLVLFSSNTSNTEKDWVKNTLGVKEVERFETYLGLPTMVGRAKYQSFAYLKDKVWKKLQGWKGFGGDKLKMKGRYIGRVGGSCLNQKERGIFSTNSSYVWKSLMATMPILKQGSCWRVGNGASISVMRDKWIVNHPTCKVLHPLEEQEWEWRVSDMIDPNLRCWDRELIWNKFHEEDAEAICRIPLSHRCVADKLIWIHNRNGKYSVKYGYHVARQILRADKWTECSSGSAGMDVWMKLLKLNVPCKIKIFGWRAYQNILPTHVNLAQRKIIENTCCVLCQRAPENGIHALWECSVAQGIWAGSVVKLQKCTQGQGDVLQLFDDLLKRYKLNFDAAIFTDKGRSGVGAVIRNERGEVMATLSAMGPFVQDSEEAEIVACRKALEFAIDACFTDLVIEGDTVNVVRAIDSNCMDSSRLGTVIEDIHCLVSGLRWSTVSCVKRSANTIAHCLAQFAKNVSEELVWIEDCPQSAKEALLTTSMSSSQLYRCLHGICTTSLSATSTATQTNTVKASARNAKTKERRLQKAVDSFKKSSESDRIRARHGIYESTVRRLATAKKFSMIEEILEAQKKYPEIAIEGFAIRLISLYGKAGMFDHAHKVFDEMPDLNCPRTVKSFNTLLAACVSTKKFDKVDEIFRGLPPKLSIEADLVSYNVVIKAFCEMGSLDTALSMFDELEKNGMEPDSFTFNTLL</sequence>
<accession>A0AAW2DTE2</accession>
<dbReference type="InterPro" id="IPR000477">
    <property type="entry name" value="RT_dom"/>
</dbReference>
<dbReference type="Gene3D" id="3.30.420.10">
    <property type="entry name" value="Ribonuclease H-like superfamily/Ribonuclease H"/>
    <property type="match status" value="1"/>
</dbReference>
<name>A0AAW2DTE2_9ROSI</name>
<dbReference type="Pfam" id="PF13041">
    <property type="entry name" value="PPR_2"/>
    <property type="match status" value="1"/>
</dbReference>
<evidence type="ECO:0000259" key="3">
    <source>
        <dbReference type="PROSITE" id="PS50878"/>
    </source>
</evidence>
<gene>
    <name evidence="4" type="ORF">SO802_007643</name>
</gene>
<evidence type="ECO:0000256" key="2">
    <source>
        <dbReference type="PROSITE-ProRule" id="PRU00708"/>
    </source>
</evidence>
<reference evidence="4 5" key="1">
    <citation type="submission" date="2024-01" db="EMBL/GenBank/DDBJ databases">
        <title>A telomere-to-telomere, gap-free genome of sweet tea (Lithocarpus litseifolius).</title>
        <authorList>
            <person name="Zhou J."/>
        </authorList>
    </citation>
    <scope>NUCLEOTIDE SEQUENCE [LARGE SCALE GENOMIC DNA]</scope>
    <source>
        <strain evidence="4">Zhou-2022a</strain>
        <tissue evidence="4">Leaf</tissue>
    </source>
</reference>
<evidence type="ECO:0000313" key="4">
    <source>
        <dbReference type="EMBL" id="KAL0012535.1"/>
    </source>
</evidence>
<dbReference type="InterPro" id="IPR012337">
    <property type="entry name" value="RNaseH-like_sf"/>
</dbReference>
<dbReference type="CDD" id="cd06222">
    <property type="entry name" value="RNase_H_like"/>
    <property type="match status" value="1"/>
</dbReference>
<dbReference type="InterPro" id="IPR044730">
    <property type="entry name" value="RNase_H-like_dom_plant"/>
</dbReference>
<dbReference type="GO" id="GO:0004523">
    <property type="term" value="F:RNA-DNA hybrid ribonuclease activity"/>
    <property type="evidence" value="ECO:0007669"/>
    <property type="project" value="InterPro"/>
</dbReference>
<protein>
    <recommendedName>
        <fullName evidence="3">Reverse transcriptase domain-containing protein</fullName>
    </recommendedName>
</protein>
<dbReference type="Gene3D" id="1.25.40.10">
    <property type="entry name" value="Tetratricopeptide repeat domain"/>
    <property type="match status" value="1"/>
</dbReference>
<dbReference type="InterPro" id="IPR043502">
    <property type="entry name" value="DNA/RNA_pol_sf"/>
</dbReference>
<dbReference type="Pfam" id="PF13966">
    <property type="entry name" value="zf-RVT"/>
    <property type="match status" value="1"/>
</dbReference>
<keyword evidence="1" id="KW-0677">Repeat</keyword>
<dbReference type="AlphaFoldDB" id="A0AAW2DTE2"/>
<dbReference type="Pfam" id="PF00078">
    <property type="entry name" value="RVT_1"/>
    <property type="match status" value="1"/>
</dbReference>
<evidence type="ECO:0000313" key="5">
    <source>
        <dbReference type="Proteomes" id="UP001459277"/>
    </source>
</evidence>
<dbReference type="Proteomes" id="UP001459277">
    <property type="component" value="Unassembled WGS sequence"/>
</dbReference>
<organism evidence="4 5">
    <name type="scientific">Lithocarpus litseifolius</name>
    <dbReference type="NCBI Taxonomy" id="425828"/>
    <lineage>
        <taxon>Eukaryota</taxon>
        <taxon>Viridiplantae</taxon>
        <taxon>Streptophyta</taxon>
        <taxon>Embryophyta</taxon>
        <taxon>Tracheophyta</taxon>
        <taxon>Spermatophyta</taxon>
        <taxon>Magnoliopsida</taxon>
        <taxon>eudicotyledons</taxon>
        <taxon>Gunneridae</taxon>
        <taxon>Pentapetalae</taxon>
        <taxon>rosids</taxon>
        <taxon>fabids</taxon>
        <taxon>Fagales</taxon>
        <taxon>Fagaceae</taxon>
        <taxon>Lithocarpus</taxon>
    </lineage>
</organism>
<dbReference type="InterPro" id="IPR036397">
    <property type="entry name" value="RNaseH_sf"/>
</dbReference>
<dbReference type="PROSITE" id="PS51375">
    <property type="entry name" value="PPR"/>
    <property type="match status" value="1"/>
</dbReference>
<dbReference type="SUPFAM" id="SSF53098">
    <property type="entry name" value="Ribonuclease H-like"/>
    <property type="match status" value="1"/>
</dbReference>
<dbReference type="InterPro" id="IPR026960">
    <property type="entry name" value="RVT-Znf"/>
</dbReference>
<evidence type="ECO:0000256" key="1">
    <source>
        <dbReference type="ARBA" id="ARBA00022737"/>
    </source>
</evidence>
<dbReference type="EMBL" id="JAZDWU010000002">
    <property type="protein sequence ID" value="KAL0012535.1"/>
    <property type="molecule type" value="Genomic_DNA"/>
</dbReference>
<dbReference type="PROSITE" id="PS50878">
    <property type="entry name" value="RT_POL"/>
    <property type="match status" value="1"/>
</dbReference>
<dbReference type="GO" id="GO:0003676">
    <property type="term" value="F:nucleic acid binding"/>
    <property type="evidence" value="ECO:0007669"/>
    <property type="project" value="InterPro"/>
</dbReference>
<proteinExistence type="predicted"/>
<keyword evidence="5" id="KW-1185">Reference proteome</keyword>
<dbReference type="Pfam" id="PF01535">
    <property type="entry name" value="PPR"/>
    <property type="match status" value="2"/>
</dbReference>
<dbReference type="SUPFAM" id="SSF56672">
    <property type="entry name" value="DNA/RNA polymerases"/>
    <property type="match status" value="1"/>
</dbReference>
<feature type="domain" description="Reverse transcriptase" evidence="3">
    <location>
        <begin position="1"/>
        <end position="180"/>
    </location>
</feature>